<evidence type="ECO:0000256" key="1">
    <source>
        <dbReference type="SAM" id="SignalP"/>
    </source>
</evidence>
<keyword evidence="3" id="KW-1185">Reference proteome</keyword>
<organism evidence="2 3">
    <name type="scientific">Fomitopsis schrenkii</name>
    <name type="common">Brown rot fungus</name>
    <dbReference type="NCBI Taxonomy" id="2126942"/>
    <lineage>
        <taxon>Eukaryota</taxon>
        <taxon>Fungi</taxon>
        <taxon>Dikarya</taxon>
        <taxon>Basidiomycota</taxon>
        <taxon>Agaricomycotina</taxon>
        <taxon>Agaricomycetes</taxon>
        <taxon>Polyporales</taxon>
        <taxon>Fomitopsis</taxon>
    </lineage>
</organism>
<proteinExistence type="predicted"/>
<keyword evidence="1" id="KW-0732">Signal</keyword>
<evidence type="ECO:0008006" key="4">
    <source>
        <dbReference type="Google" id="ProtNLM"/>
    </source>
</evidence>
<dbReference type="eggNOG" id="ENOG502R127">
    <property type="taxonomic scope" value="Eukaryota"/>
</dbReference>
<dbReference type="OrthoDB" id="2757214at2759"/>
<feature type="signal peptide" evidence="1">
    <location>
        <begin position="1"/>
        <end position="22"/>
    </location>
</feature>
<name>S8EXV2_FOMSC</name>
<feature type="non-terminal residue" evidence="2">
    <location>
        <position position="184"/>
    </location>
</feature>
<gene>
    <name evidence="2" type="ORF">FOMPIDRAFT_62406</name>
</gene>
<accession>S8EXV2</accession>
<dbReference type="STRING" id="743788.S8EXV2"/>
<evidence type="ECO:0000313" key="3">
    <source>
        <dbReference type="Proteomes" id="UP000015241"/>
    </source>
</evidence>
<reference evidence="2 3" key="1">
    <citation type="journal article" date="2012" name="Science">
        <title>The Paleozoic origin of enzymatic lignin decomposition reconstructed from 31 fungal genomes.</title>
        <authorList>
            <person name="Floudas D."/>
            <person name="Binder M."/>
            <person name="Riley R."/>
            <person name="Barry K."/>
            <person name="Blanchette R.A."/>
            <person name="Henrissat B."/>
            <person name="Martinez A.T."/>
            <person name="Otillar R."/>
            <person name="Spatafora J.W."/>
            <person name="Yadav J.S."/>
            <person name="Aerts A."/>
            <person name="Benoit I."/>
            <person name="Boyd A."/>
            <person name="Carlson A."/>
            <person name="Copeland A."/>
            <person name="Coutinho P.M."/>
            <person name="de Vries R.P."/>
            <person name="Ferreira P."/>
            <person name="Findley K."/>
            <person name="Foster B."/>
            <person name="Gaskell J."/>
            <person name="Glotzer D."/>
            <person name="Gorecki P."/>
            <person name="Heitman J."/>
            <person name="Hesse C."/>
            <person name="Hori C."/>
            <person name="Igarashi K."/>
            <person name="Jurgens J.A."/>
            <person name="Kallen N."/>
            <person name="Kersten P."/>
            <person name="Kohler A."/>
            <person name="Kuees U."/>
            <person name="Kumar T.K.A."/>
            <person name="Kuo A."/>
            <person name="LaButti K."/>
            <person name="Larrondo L.F."/>
            <person name="Lindquist E."/>
            <person name="Ling A."/>
            <person name="Lombard V."/>
            <person name="Lucas S."/>
            <person name="Lundell T."/>
            <person name="Martin R."/>
            <person name="McLaughlin D.J."/>
            <person name="Morgenstern I."/>
            <person name="Morin E."/>
            <person name="Murat C."/>
            <person name="Nagy L.G."/>
            <person name="Nolan M."/>
            <person name="Ohm R.A."/>
            <person name="Patyshakuliyeva A."/>
            <person name="Rokas A."/>
            <person name="Ruiz-Duenas F.J."/>
            <person name="Sabat G."/>
            <person name="Salamov A."/>
            <person name="Samejima M."/>
            <person name="Schmutz J."/>
            <person name="Slot J.C."/>
            <person name="St John F."/>
            <person name="Stenlid J."/>
            <person name="Sun H."/>
            <person name="Sun S."/>
            <person name="Syed K."/>
            <person name="Tsang A."/>
            <person name="Wiebenga A."/>
            <person name="Young D."/>
            <person name="Pisabarro A."/>
            <person name="Eastwood D.C."/>
            <person name="Martin F."/>
            <person name="Cullen D."/>
            <person name="Grigoriev I.V."/>
            <person name="Hibbett D.S."/>
        </authorList>
    </citation>
    <scope>NUCLEOTIDE SEQUENCE</scope>
    <source>
        <strain evidence="3">FP-58527</strain>
    </source>
</reference>
<dbReference type="InParanoid" id="S8EXV2"/>
<dbReference type="HOGENOM" id="CLU_1586671_0_0_1"/>
<dbReference type="Proteomes" id="UP000015241">
    <property type="component" value="Unassembled WGS sequence"/>
</dbReference>
<protein>
    <recommendedName>
        <fullName evidence="4">Hydrophobin</fullName>
    </recommendedName>
</protein>
<evidence type="ECO:0000313" key="2">
    <source>
        <dbReference type="EMBL" id="EPS94395.1"/>
    </source>
</evidence>
<dbReference type="AlphaFoldDB" id="S8EXV2"/>
<dbReference type="EMBL" id="KE504234">
    <property type="protein sequence ID" value="EPS94395.1"/>
    <property type="molecule type" value="Genomic_DNA"/>
</dbReference>
<sequence>MHSLYSLFIPVLLCLLADHVSGAGNTTCAGSMLDWYTDVVGETPCMTYQRLRQICNSEYEVPSFRSSSPGDNCDDQVSACCCNSIAWALSSLCQNCQWDVDSGSPNGLDALLWRWHQSNVCSSHMAHGALVLISRTSLPADIEEAVCNLGIKLENFLYSLFWNTGSCTYTRETAETDHAANGSN</sequence>
<feature type="chain" id="PRO_5004563303" description="Hydrophobin" evidence="1">
    <location>
        <begin position="23"/>
        <end position="184"/>
    </location>
</feature>